<comment type="caution">
    <text evidence="1">The sequence shown here is derived from an EMBL/GenBank/DDBJ whole genome shotgun (WGS) entry which is preliminary data.</text>
</comment>
<dbReference type="EMBL" id="SRYB01000006">
    <property type="protein sequence ID" value="TGY79500.1"/>
    <property type="molecule type" value="Genomic_DNA"/>
</dbReference>
<keyword evidence="2" id="KW-1185">Reference proteome</keyword>
<sequence>MKKERYLMWLFFLVLGAVTMKAQQYQLKGVVHDEVGEAVIGATVIVEGTTNGTSTDVDGQFTLNVKNGDNLIVSYVGYITQTIKINGQKEITVNLKPDDQLLDEVVVVGYGAVQRKNFTGSVSTVKVSDSPLSIMPTSNAMDALRGTVTGITVGQQTGAGQSPSMLVRGQKSVNGGSSPLLVVDGVIFQGALRDIDPSVIESMSVLKDATSLAAYGSQAANGVIMITTKKGTEGKPLVSLSTSWAWSEAAAKPDLLSPADYIRKNNILSGLDENADPTWMSKFEYENYKKGQTTDWFDYSTRTGLMQNYALSISGATSKVNYFLSGSYTNQKGVIKGDDYERFVMNSRITGDVTDWLQIGGQMMYSHNNYSGASVYDLYQTTRLSPYGQPTRVNGEVNKYPVNEGGYRLNPLWSVLSNTIDDHDIYNTTTLKGHILLKCPWLRGLTFRMNGSFSLENIERDYFTHEGYYVREMSGVAIEDAESYYTDAAVSGYLASANGYTSRTKNKSYVWDNILNYNGQFGEHFVDVTAVYTRDSYEYFYKGYSGSDFSALGNTNLGYNGLNLAATQKISNPGYTKHTDVGYLGRLNYNYDQRYHLSVSVRRDGSSVFGAKKKWGTFPAVGLAWTVSNEKFWEPVAEYVNNLKIKASWGKNGNQSLSPYQTLSKITLGQQGGLPYAFGNTDNVSWGQRITAMGNQLLGWETTQSWNFGFEAGAFNNRVVLELDAYKSKTTDQIFWRSIPVMINGLTGMYATMGRVDNWGIEVNLNTINIESKDLTWTSNLNFYLNRNKLKELYGDGKDDISNGLFLNKSLGAIYGYKNIGIVQETDTEYIEANGAQPGDVMFADTDGDGKITSEDRTILGYSKENFRMGFGNTVTWKGFTLYAMFTGVFGGRGYGMASNLYAYRTLSDVNMDNNLNHGWWTPENKSDKYPRINYTDGRYNPLQNYSFVRLADLSLAYTFSQPWVKKMHINNIKVFLSAKNLFTISSWDGGDPEIRQTIGSGYSYGYPLARTYSVGLNLTF</sequence>
<reference evidence="1" key="1">
    <citation type="submission" date="2019-04" db="EMBL/GenBank/DDBJ databases">
        <title>Microbes associate with the intestines of laboratory mice.</title>
        <authorList>
            <person name="Navarre W."/>
            <person name="Wong E."/>
            <person name="Huang K."/>
            <person name="Tropini C."/>
            <person name="Ng K."/>
            <person name="Yu B."/>
        </authorList>
    </citation>
    <scope>NUCLEOTIDE SEQUENCE</scope>
    <source>
        <strain evidence="1">NM04_E33</strain>
    </source>
</reference>
<gene>
    <name evidence="1" type="ORF">E5331_05670</name>
</gene>
<proteinExistence type="predicted"/>
<protein>
    <submittedName>
        <fullName evidence="1">TonB-dependent receptor</fullName>
    </submittedName>
</protein>
<evidence type="ECO:0000313" key="2">
    <source>
        <dbReference type="Proteomes" id="UP000306319"/>
    </source>
</evidence>
<evidence type="ECO:0000313" key="1">
    <source>
        <dbReference type="EMBL" id="TGY79500.1"/>
    </source>
</evidence>
<keyword evidence="1" id="KW-0675">Receptor</keyword>
<name>A0AC61RML1_9BACT</name>
<accession>A0AC61RML1</accession>
<dbReference type="Proteomes" id="UP000306319">
    <property type="component" value="Unassembled WGS sequence"/>
</dbReference>
<organism evidence="1 2">
    <name type="scientific">Lepagella muris</name>
    <dbReference type="NCBI Taxonomy" id="3032870"/>
    <lineage>
        <taxon>Bacteria</taxon>
        <taxon>Pseudomonadati</taxon>
        <taxon>Bacteroidota</taxon>
        <taxon>Bacteroidia</taxon>
        <taxon>Bacteroidales</taxon>
        <taxon>Muribaculaceae</taxon>
        <taxon>Lepagella</taxon>
    </lineage>
</organism>